<keyword evidence="1" id="KW-0472">Membrane</keyword>
<dbReference type="KEGG" id="rul:UC8_58060"/>
<keyword evidence="1" id="KW-0812">Transmembrane</keyword>
<dbReference type="PANTHER" id="PTHR30093">
    <property type="entry name" value="GENERAL SECRETION PATHWAY PROTEIN G"/>
    <property type="match status" value="1"/>
</dbReference>
<dbReference type="NCBIfam" id="TIGR02532">
    <property type="entry name" value="IV_pilin_GFxxxE"/>
    <property type="match status" value="1"/>
</dbReference>
<dbReference type="PROSITE" id="PS00409">
    <property type="entry name" value="PROKAR_NTER_METHYL"/>
    <property type="match status" value="1"/>
</dbReference>
<dbReference type="Gene3D" id="3.30.700.10">
    <property type="entry name" value="Glycoprotein, Type 4 Pilin"/>
    <property type="match status" value="1"/>
</dbReference>
<dbReference type="InterPro" id="IPR027558">
    <property type="entry name" value="Pre_pil_HX9DG_C"/>
</dbReference>
<reference evidence="3 4" key="1">
    <citation type="submission" date="2019-08" db="EMBL/GenBank/DDBJ databases">
        <title>Deep-cultivation of Planctomycetes and their phenomic and genomic characterization uncovers novel biology.</title>
        <authorList>
            <person name="Wiegand S."/>
            <person name="Jogler M."/>
            <person name="Boedeker C."/>
            <person name="Pinto D."/>
            <person name="Vollmers J."/>
            <person name="Rivas-Marin E."/>
            <person name="Kohn T."/>
            <person name="Peeters S.H."/>
            <person name="Heuer A."/>
            <person name="Rast P."/>
            <person name="Oberbeckmann S."/>
            <person name="Bunk B."/>
            <person name="Jeske O."/>
            <person name="Meyerdierks A."/>
            <person name="Storesund J.E."/>
            <person name="Kallscheuer N."/>
            <person name="Luecker S."/>
            <person name="Lage O.M."/>
            <person name="Pohl T."/>
            <person name="Merkel B.J."/>
            <person name="Hornburger P."/>
            <person name="Mueller R.-W."/>
            <person name="Bruemmer F."/>
            <person name="Labrenz M."/>
            <person name="Spormann A.M."/>
            <person name="Op den Camp H."/>
            <person name="Overmann J."/>
            <person name="Amann R."/>
            <person name="Jetten M.S.M."/>
            <person name="Mascher T."/>
            <person name="Medema M.H."/>
            <person name="Devos D.P."/>
            <person name="Kaster A.-K."/>
            <person name="Ovreas L."/>
            <person name="Rohde M."/>
            <person name="Galperin M.Y."/>
            <person name="Jogler C."/>
        </authorList>
    </citation>
    <scope>NUCLEOTIDE SEQUENCE [LARGE SCALE GENOMIC DNA]</scope>
    <source>
        <strain evidence="3 4">UC8</strain>
    </source>
</reference>
<dbReference type="AlphaFoldDB" id="A0A5B9R056"/>
<gene>
    <name evidence="3" type="primary">xcpT_10</name>
    <name evidence="3" type="ORF">UC8_58060</name>
</gene>
<evidence type="ECO:0000313" key="3">
    <source>
        <dbReference type="EMBL" id="QEG43752.1"/>
    </source>
</evidence>
<dbReference type="InterPro" id="IPR045584">
    <property type="entry name" value="Pilin-like"/>
</dbReference>
<dbReference type="Pfam" id="PF07596">
    <property type="entry name" value="SBP_bac_10"/>
    <property type="match status" value="1"/>
</dbReference>
<feature type="domain" description="DUF1559" evidence="2">
    <location>
        <begin position="43"/>
        <end position="323"/>
    </location>
</feature>
<evidence type="ECO:0000256" key="1">
    <source>
        <dbReference type="SAM" id="Phobius"/>
    </source>
</evidence>
<feature type="transmembrane region" description="Helical" evidence="1">
    <location>
        <begin position="21"/>
        <end position="42"/>
    </location>
</feature>
<accession>A0A5B9R056</accession>
<protein>
    <submittedName>
        <fullName evidence="3">Type II secretion system protein G</fullName>
    </submittedName>
</protein>
<keyword evidence="4" id="KW-1185">Reference proteome</keyword>
<dbReference type="OrthoDB" id="255848at2"/>
<dbReference type="Pfam" id="PF07963">
    <property type="entry name" value="N_methyl"/>
    <property type="match status" value="1"/>
</dbReference>
<evidence type="ECO:0000259" key="2">
    <source>
        <dbReference type="Pfam" id="PF07596"/>
    </source>
</evidence>
<evidence type="ECO:0000313" key="4">
    <source>
        <dbReference type="Proteomes" id="UP000325286"/>
    </source>
</evidence>
<name>A0A5B9R056_9BACT</name>
<dbReference type="SUPFAM" id="SSF54523">
    <property type="entry name" value="Pili subunits"/>
    <property type="match status" value="1"/>
</dbReference>
<dbReference type="Proteomes" id="UP000325286">
    <property type="component" value="Chromosome"/>
</dbReference>
<sequence>MHYSLFLERRRRSAASSGFTLVELLVVIAIIGVLVGLLLPAVQAAREAARRMSCSNNLKQLGLALQNYHDTYGTFPPQGIFGPGTPPYTLPYHHTWNEMILPFVEQQPLYDTTDRNLPVWGQPIVSTQVSFLRCPSDAGRWELNETHNIAVTNYGGCEGYHWWETGTAGNSAPWNAFGDPFNKSADIMGIFTVNRTRRMSDITDGTSNTIAVAECDSMGFGGGPIRTVGTGLRRVGTPVFRSAFVANGVNGWSGNEGGTQRVVNPDGTPKPSNGWWKNHAFPPTFISAWGPNAHWAGPSSYHPGGIQTVFADGSVAYLTETMDYGTWLKMSAMKDGHTFQDSRN</sequence>
<dbReference type="PANTHER" id="PTHR30093:SF2">
    <property type="entry name" value="TYPE II SECRETION SYSTEM PROTEIN H"/>
    <property type="match status" value="1"/>
</dbReference>
<keyword evidence="1" id="KW-1133">Transmembrane helix</keyword>
<dbReference type="InterPro" id="IPR012902">
    <property type="entry name" value="N_methyl_site"/>
</dbReference>
<organism evidence="3 4">
    <name type="scientific">Roseimaritima ulvae</name>
    <dbReference type="NCBI Taxonomy" id="980254"/>
    <lineage>
        <taxon>Bacteria</taxon>
        <taxon>Pseudomonadati</taxon>
        <taxon>Planctomycetota</taxon>
        <taxon>Planctomycetia</taxon>
        <taxon>Pirellulales</taxon>
        <taxon>Pirellulaceae</taxon>
        <taxon>Roseimaritima</taxon>
    </lineage>
</organism>
<dbReference type="InterPro" id="IPR011453">
    <property type="entry name" value="DUF1559"/>
</dbReference>
<dbReference type="NCBIfam" id="TIGR04294">
    <property type="entry name" value="pre_pil_HX9DG"/>
    <property type="match status" value="1"/>
</dbReference>
<proteinExistence type="predicted"/>
<dbReference type="RefSeq" id="WP_084427057.1">
    <property type="nucleotide sequence ID" value="NZ_CP042914.1"/>
</dbReference>
<dbReference type="EMBL" id="CP042914">
    <property type="protein sequence ID" value="QEG43752.1"/>
    <property type="molecule type" value="Genomic_DNA"/>
</dbReference>